<evidence type="ECO:0000256" key="1">
    <source>
        <dbReference type="ARBA" id="ARBA00004123"/>
    </source>
</evidence>
<protein>
    <recommendedName>
        <fullName evidence="5">Zn(2)-C6 fungal-type domain-containing protein</fullName>
    </recommendedName>
</protein>
<dbReference type="PANTHER" id="PTHR31001:SF50">
    <property type="entry name" value="ZN(II)2CYS6 TRANSCRIPTION FACTOR (EUROFUNG)"/>
    <property type="match status" value="1"/>
</dbReference>
<keyword evidence="3" id="KW-0539">Nucleus</keyword>
<dbReference type="GO" id="GO:0008270">
    <property type="term" value="F:zinc ion binding"/>
    <property type="evidence" value="ECO:0007669"/>
    <property type="project" value="InterPro"/>
</dbReference>
<feature type="compositionally biased region" description="Polar residues" evidence="4">
    <location>
        <begin position="761"/>
        <end position="773"/>
    </location>
</feature>
<reference evidence="6" key="1">
    <citation type="journal article" date="2023" name="Mol. Plant Microbe Interact.">
        <title>Elucidating the Obligate Nature and Biological Capacity of an Invasive Fungal Corn Pathogen.</title>
        <authorList>
            <person name="MacCready J.S."/>
            <person name="Roggenkamp E.M."/>
            <person name="Gdanetz K."/>
            <person name="Chilvers M.I."/>
        </authorList>
    </citation>
    <scope>NUCLEOTIDE SEQUENCE</scope>
    <source>
        <strain evidence="6">PM02</strain>
    </source>
</reference>
<dbReference type="PROSITE" id="PS50048">
    <property type="entry name" value="ZN2_CY6_FUNGAL_2"/>
    <property type="match status" value="1"/>
</dbReference>
<feature type="region of interest" description="Disordered" evidence="4">
    <location>
        <begin position="143"/>
        <end position="181"/>
    </location>
</feature>
<dbReference type="Gene3D" id="4.10.240.10">
    <property type="entry name" value="Zn(2)-C6 fungal-type DNA-binding domain"/>
    <property type="match status" value="1"/>
</dbReference>
<keyword evidence="7" id="KW-1185">Reference proteome</keyword>
<dbReference type="InterPro" id="IPR036864">
    <property type="entry name" value="Zn2-C6_fun-type_DNA-bd_sf"/>
</dbReference>
<accession>A0AAD9IAZ2</accession>
<dbReference type="InterPro" id="IPR050613">
    <property type="entry name" value="Sec_Metabolite_Reg"/>
</dbReference>
<evidence type="ECO:0000256" key="2">
    <source>
        <dbReference type="ARBA" id="ARBA00022723"/>
    </source>
</evidence>
<dbReference type="SMART" id="SM00066">
    <property type="entry name" value="GAL4"/>
    <property type="match status" value="1"/>
</dbReference>
<proteinExistence type="predicted"/>
<dbReference type="AlphaFoldDB" id="A0AAD9IAZ2"/>
<feature type="compositionally biased region" description="Polar residues" evidence="4">
    <location>
        <begin position="816"/>
        <end position="828"/>
    </location>
</feature>
<dbReference type="Proteomes" id="UP001217918">
    <property type="component" value="Unassembled WGS sequence"/>
</dbReference>
<dbReference type="CDD" id="cd12148">
    <property type="entry name" value="fungal_TF_MHR"/>
    <property type="match status" value="1"/>
</dbReference>
<comment type="caution">
    <text evidence="6">The sequence shown here is derived from an EMBL/GenBank/DDBJ whole genome shotgun (WGS) entry which is preliminary data.</text>
</comment>
<feature type="compositionally biased region" description="Pro residues" evidence="4">
    <location>
        <begin position="843"/>
        <end position="855"/>
    </location>
</feature>
<dbReference type="GO" id="GO:0000981">
    <property type="term" value="F:DNA-binding transcription factor activity, RNA polymerase II-specific"/>
    <property type="evidence" value="ECO:0007669"/>
    <property type="project" value="InterPro"/>
</dbReference>
<keyword evidence="2" id="KW-0479">Metal-binding</keyword>
<dbReference type="Pfam" id="PF00172">
    <property type="entry name" value="Zn_clus"/>
    <property type="match status" value="1"/>
</dbReference>
<name>A0AAD9IAZ2_9PEZI</name>
<feature type="domain" description="Zn(2)-C6 fungal-type" evidence="5">
    <location>
        <begin position="62"/>
        <end position="91"/>
    </location>
</feature>
<feature type="region of interest" description="Disordered" evidence="4">
    <location>
        <begin position="809"/>
        <end position="878"/>
    </location>
</feature>
<comment type="subcellular location">
    <subcellularLocation>
        <location evidence="1">Nucleus</location>
    </subcellularLocation>
</comment>
<dbReference type="InterPro" id="IPR001138">
    <property type="entry name" value="Zn2Cys6_DnaBD"/>
</dbReference>
<dbReference type="SMART" id="SM00906">
    <property type="entry name" value="Fungal_trans"/>
    <property type="match status" value="1"/>
</dbReference>
<feature type="region of interest" description="Disordered" evidence="4">
    <location>
        <begin position="92"/>
        <end position="119"/>
    </location>
</feature>
<feature type="region of interest" description="Disordered" evidence="4">
    <location>
        <begin position="1"/>
        <end position="60"/>
    </location>
</feature>
<dbReference type="InterPro" id="IPR007219">
    <property type="entry name" value="XnlR_reg_dom"/>
</dbReference>
<evidence type="ECO:0000313" key="6">
    <source>
        <dbReference type="EMBL" id="KAK2074128.1"/>
    </source>
</evidence>
<dbReference type="Pfam" id="PF04082">
    <property type="entry name" value="Fungal_trans"/>
    <property type="match status" value="1"/>
</dbReference>
<evidence type="ECO:0000256" key="4">
    <source>
        <dbReference type="SAM" id="MobiDB-lite"/>
    </source>
</evidence>
<dbReference type="EMBL" id="JAQQPM010000007">
    <property type="protein sequence ID" value="KAK2074128.1"/>
    <property type="molecule type" value="Genomic_DNA"/>
</dbReference>
<dbReference type="PROSITE" id="PS00463">
    <property type="entry name" value="ZN2_CY6_FUNGAL_1"/>
    <property type="match status" value="1"/>
</dbReference>
<feature type="region of interest" description="Disordered" evidence="4">
    <location>
        <begin position="740"/>
        <end position="778"/>
    </location>
</feature>
<dbReference type="GO" id="GO:0005634">
    <property type="term" value="C:nucleus"/>
    <property type="evidence" value="ECO:0007669"/>
    <property type="project" value="UniProtKB-SubCell"/>
</dbReference>
<gene>
    <name evidence="6" type="ORF">P8C59_008358</name>
</gene>
<dbReference type="PANTHER" id="PTHR31001">
    <property type="entry name" value="UNCHARACTERIZED TRANSCRIPTIONAL REGULATORY PROTEIN"/>
    <property type="match status" value="1"/>
</dbReference>
<feature type="compositionally biased region" description="Polar residues" evidence="4">
    <location>
        <begin position="858"/>
        <end position="878"/>
    </location>
</feature>
<evidence type="ECO:0000256" key="3">
    <source>
        <dbReference type="ARBA" id="ARBA00023242"/>
    </source>
</evidence>
<dbReference type="CDD" id="cd00067">
    <property type="entry name" value="GAL4"/>
    <property type="match status" value="1"/>
</dbReference>
<evidence type="ECO:0000313" key="7">
    <source>
        <dbReference type="Proteomes" id="UP001217918"/>
    </source>
</evidence>
<sequence>MADESPGDSAPNAHSDPSHHHHGTCHMPNLATQPAAPAASAPPGATVYPPGATHAGSVNPRSCVTCRTRKVRCDKHMPCSNCRRAHVPCVFPAPGRAPRRPRPKDAQAPSKQPSSEREVELLKRLRKLEDMVEDLSGQIELEASRHSLSAGNSPEVTTNSAEGAGSSSHGRGSPAAGPPFDGLNKRFGRLVLNEKGSTRYVNHGFWSSVTDEVDAIRREAGNMTDEDCEESEDEPSPESVAQEDMVPNHHAFLFGYMSANFDLRPLHPMPSQIPFIWQMYCENVDPIVKILHVPSMTELIRDVCRNNLDQLPPSTEALLFSIHFAVVASMDEEEVRASFGNEKGLLAAQYRFGLEQALAKARFTSAPDITLCQAFLLRLLFVQPEDDARSTWILTGLLTRMSQYLGLHRDGTNFSALTPFETEMRRRLFWAIFIFDWKSADDQGVEVSTMHRSFDTQVPLNVNDSDMAPDCTELPQPREGATDCIFCVLRYDIASTFRLNPALASQSSGLSLTERNEILVAMYDRVIKKYRLDESDENLSSPLHYLSKNVTRLIRARMIFFTYQLYLFPGAEIGRDGVEARSQVGGLTRSERDLVFAAAIDIFECSLLLATDPRTRQWRWLVQTYTQCHAVAYVMLDVTKRPWSSSVERAWTALASVLAQSQGHQLLQKLTGNSTVWFPFRKLWIKARRHRDAEIARLLANPDEAQKLDLEECAKTVQPALGSPSSSVAASVAHERWRKLVNAPPPSQEAARAQRRPVMVSTASTSSAPTGQGNFPDEQVMQMLGDSLMSSQIDMPHLASLAWAEQAGGTGAGANPSANVARMSNQPRRSAVGQNRGGVQQGSPPPNAYLPPGPMTTPAVTAQPRQSFPQDDSQQASPWLWNNMSGVPAGGVSSSLSMTPLDSGAGIAVVPEAQYDELDMTMDEGFDWQHWQESLGKLELEMGGSAGGVWGHGI</sequence>
<feature type="compositionally biased region" description="Polar residues" evidence="4">
    <location>
        <begin position="146"/>
        <end position="170"/>
    </location>
</feature>
<dbReference type="GO" id="GO:0003677">
    <property type="term" value="F:DNA binding"/>
    <property type="evidence" value="ECO:0007669"/>
    <property type="project" value="InterPro"/>
</dbReference>
<dbReference type="SUPFAM" id="SSF57701">
    <property type="entry name" value="Zn2/Cys6 DNA-binding domain"/>
    <property type="match status" value="1"/>
</dbReference>
<organism evidence="6 7">
    <name type="scientific">Phyllachora maydis</name>
    <dbReference type="NCBI Taxonomy" id="1825666"/>
    <lineage>
        <taxon>Eukaryota</taxon>
        <taxon>Fungi</taxon>
        <taxon>Dikarya</taxon>
        <taxon>Ascomycota</taxon>
        <taxon>Pezizomycotina</taxon>
        <taxon>Sordariomycetes</taxon>
        <taxon>Sordariomycetidae</taxon>
        <taxon>Phyllachorales</taxon>
        <taxon>Phyllachoraceae</taxon>
        <taxon>Phyllachora</taxon>
    </lineage>
</organism>
<feature type="compositionally biased region" description="Low complexity" evidence="4">
    <location>
        <begin position="28"/>
        <end position="45"/>
    </location>
</feature>
<evidence type="ECO:0000259" key="5">
    <source>
        <dbReference type="PROSITE" id="PS50048"/>
    </source>
</evidence>
<dbReference type="GO" id="GO:0006351">
    <property type="term" value="P:DNA-templated transcription"/>
    <property type="evidence" value="ECO:0007669"/>
    <property type="project" value="InterPro"/>
</dbReference>